<dbReference type="InterPro" id="IPR044730">
    <property type="entry name" value="RNase_H-like_dom_plant"/>
</dbReference>
<dbReference type="PANTHER" id="PTHR47723">
    <property type="entry name" value="OS05G0353850 PROTEIN"/>
    <property type="match status" value="1"/>
</dbReference>
<dbReference type="Pfam" id="PF13456">
    <property type="entry name" value="RVT_3"/>
    <property type="match status" value="1"/>
</dbReference>
<dbReference type="InterPro" id="IPR012337">
    <property type="entry name" value="RNaseH-like_sf"/>
</dbReference>
<evidence type="ECO:0000313" key="3">
    <source>
        <dbReference type="Proteomes" id="UP001632038"/>
    </source>
</evidence>
<proteinExistence type="predicted"/>
<dbReference type="EMBL" id="JAVIJP010000026">
    <property type="protein sequence ID" value="KAL3636635.1"/>
    <property type="molecule type" value="Genomic_DNA"/>
</dbReference>
<reference evidence="3" key="1">
    <citation type="journal article" date="2024" name="IScience">
        <title>Strigolactones Initiate the Formation of Haustorium-like Structures in Castilleja.</title>
        <authorList>
            <person name="Buerger M."/>
            <person name="Peterson D."/>
            <person name="Chory J."/>
        </authorList>
    </citation>
    <scope>NUCLEOTIDE SEQUENCE [LARGE SCALE GENOMIC DNA]</scope>
</reference>
<gene>
    <name evidence="2" type="ORF">CASFOL_018934</name>
</gene>
<dbReference type="CDD" id="cd06222">
    <property type="entry name" value="RNase_H_like"/>
    <property type="match status" value="1"/>
</dbReference>
<protein>
    <recommendedName>
        <fullName evidence="1">RNase H type-1 domain-containing protein</fullName>
    </recommendedName>
</protein>
<dbReference type="AlphaFoldDB" id="A0ABD3D2Y0"/>
<organism evidence="2 3">
    <name type="scientific">Castilleja foliolosa</name>
    <dbReference type="NCBI Taxonomy" id="1961234"/>
    <lineage>
        <taxon>Eukaryota</taxon>
        <taxon>Viridiplantae</taxon>
        <taxon>Streptophyta</taxon>
        <taxon>Embryophyta</taxon>
        <taxon>Tracheophyta</taxon>
        <taxon>Spermatophyta</taxon>
        <taxon>Magnoliopsida</taxon>
        <taxon>eudicotyledons</taxon>
        <taxon>Gunneridae</taxon>
        <taxon>Pentapetalae</taxon>
        <taxon>asterids</taxon>
        <taxon>lamiids</taxon>
        <taxon>Lamiales</taxon>
        <taxon>Orobanchaceae</taxon>
        <taxon>Pedicularideae</taxon>
        <taxon>Castillejinae</taxon>
        <taxon>Castilleja</taxon>
    </lineage>
</organism>
<name>A0ABD3D2Y0_9LAMI</name>
<dbReference type="SUPFAM" id="SSF53098">
    <property type="entry name" value="Ribonuclease H-like"/>
    <property type="match status" value="1"/>
</dbReference>
<dbReference type="InterPro" id="IPR002156">
    <property type="entry name" value="RNaseH_domain"/>
</dbReference>
<dbReference type="InterPro" id="IPR036397">
    <property type="entry name" value="RNaseH_sf"/>
</dbReference>
<dbReference type="Gene3D" id="3.30.420.10">
    <property type="entry name" value="Ribonuclease H-like superfamily/Ribonuclease H"/>
    <property type="match status" value="1"/>
</dbReference>
<evidence type="ECO:0000259" key="1">
    <source>
        <dbReference type="Pfam" id="PF13456"/>
    </source>
</evidence>
<comment type="caution">
    <text evidence="2">The sequence shown here is derived from an EMBL/GenBank/DDBJ whole genome shotgun (WGS) entry which is preliminary data.</text>
</comment>
<accession>A0ABD3D2Y0</accession>
<dbReference type="InterPro" id="IPR053151">
    <property type="entry name" value="RNase_H-like"/>
</dbReference>
<dbReference type="PANTHER" id="PTHR47723:SF19">
    <property type="entry name" value="POLYNUCLEOTIDYL TRANSFERASE, RIBONUCLEASE H-LIKE SUPERFAMILY PROTEIN"/>
    <property type="match status" value="1"/>
</dbReference>
<sequence length="217" mass="23691">MLIGSSNVFSSLNKILHGDSLPDVQVFYSILAQKAISYWTSIVKQGQIRNKLPQAWAPPAVGTLKINADSSFKDGGAMAGLVVRNHVGSFTYASTHKHLCLDSTVAESLALLDACILLSKLDIKDAVIESDNLIAITSILSNISESHWNINPIIDKIKRFWTGWPNWVFKFAPRSANGAAHALANWALFCNFEGCVPLNLIPISVFCDLGHPLVNSF</sequence>
<feature type="domain" description="RNase H type-1" evidence="1">
    <location>
        <begin position="68"/>
        <end position="187"/>
    </location>
</feature>
<dbReference type="Proteomes" id="UP001632038">
    <property type="component" value="Unassembled WGS sequence"/>
</dbReference>
<keyword evidence="3" id="KW-1185">Reference proteome</keyword>
<evidence type="ECO:0000313" key="2">
    <source>
        <dbReference type="EMBL" id="KAL3636635.1"/>
    </source>
</evidence>